<dbReference type="Proteomes" id="UP001526201">
    <property type="component" value="Unassembled WGS sequence"/>
</dbReference>
<dbReference type="EMBL" id="JACKTY010000012">
    <property type="protein sequence ID" value="MCV7225169.1"/>
    <property type="molecule type" value="Genomic_DNA"/>
</dbReference>
<evidence type="ECO:0000313" key="1">
    <source>
        <dbReference type="EMBL" id="MCV7225169.1"/>
    </source>
</evidence>
<reference evidence="1 2" key="1">
    <citation type="journal article" date="2022" name="BMC Genomics">
        <title>Comparative genome analysis of mycobacteria focusing on tRNA and non-coding RNA.</title>
        <authorList>
            <person name="Behra P.R.K."/>
            <person name="Pettersson B.M.F."/>
            <person name="Ramesh M."/>
            <person name="Das S."/>
            <person name="Dasgupta S."/>
            <person name="Kirsebom L.A."/>
        </authorList>
    </citation>
    <scope>NUCLEOTIDE SEQUENCE [LARGE SCALE GENOMIC DNA]</scope>
    <source>
        <strain evidence="1 2">DSM 44078</strain>
    </source>
</reference>
<gene>
    <name evidence="1" type="ORF">H7J73_03855</name>
</gene>
<sequence length="57" mass="6066">MPPCHAAQRLRLLAGILGASDNHSAGAECAYTRHADLTDVFPTMANFYDITITFAAG</sequence>
<proteinExistence type="predicted"/>
<name>A0ABT3C6T8_9MYCO</name>
<protein>
    <submittedName>
        <fullName evidence="1">Uncharacterized protein</fullName>
    </submittedName>
</protein>
<evidence type="ECO:0000313" key="2">
    <source>
        <dbReference type="Proteomes" id="UP001526201"/>
    </source>
</evidence>
<organism evidence="1 2">
    <name type="scientific">Mycolicibacterium komossense</name>
    <dbReference type="NCBI Taxonomy" id="1779"/>
    <lineage>
        <taxon>Bacteria</taxon>
        <taxon>Bacillati</taxon>
        <taxon>Actinomycetota</taxon>
        <taxon>Actinomycetes</taxon>
        <taxon>Mycobacteriales</taxon>
        <taxon>Mycobacteriaceae</taxon>
        <taxon>Mycolicibacterium</taxon>
    </lineage>
</organism>
<keyword evidence="2" id="KW-1185">Reference proteome</keyword>
<comment type="caution">
    <text evidence="1">The sequence shown here is derived from an EMBL/GenBank/DDBJ whole genome shotgun (WGS) entry which is preliminary data.</text>
</comment>
<dbReference type="RefSeq" id="WP_165774330.1">
    <property type="nucleotide sequence ID" value="NZ_JACKTY010000012.1"/>
</dbReference>
<accession>A0ABT3C6T8</accession>